<dbReference type="EMBL" id="KV440972">
    <property type="protein sequence ID" value="OAD79573.1"/>
    <property type="molecule type" value="Genomic_DNA"/>
</dbReference>
<feature type="domain" description="RNB" evidence="10">
    <location>
        <begin position="332"/>
        <end position="670"/>
    </location>
</feature>
<proteinExistence type="inferred from homology"/>
<keyword evidence="3 8" id="KW-0479">Metal-binding</keyword>
<sequence>MPKEVVAEKIVKKKEIVDEKSSDKNLDDSSEKSSRKQDRVVVKLPKPSYVHPDDHIHTKRKALFAPFMSPKDIKVEIRQGKLYSGTLRINKRNRQESYVTTDSLDGDVFICGQHDRNRALDGDIVAVRLIDPEKAMEKKREHDMRRRDEKNRAQDKNGDPSVGKRNNTADDTKPKSKFFGVVVGIISRVENPAFSGTIDIERSQQKSKKDSDNKSRPNEKDKHKAHPFWFKPTDLRVPFIMIATRNVPPGLLKNEAKFKDHIVVVELVEWPIDSAFPFGKIIQDIGQVGELKTEAKAVMLDNRIKDSPFSPKVLNSLPSTPWTIPVKEYKKRRDLRDTRVFSIDPATAKDLDDALHVQPLEDGNIEVGVHIADVSFFLKTHTALDAEAYDRATSTYLVDSVIPMLPSLLCEELCSLNAGVERLSFSVIWKMDLKGNILDTWFGRTIIKSCAKLSYDDAQSVIDGNKLPSTVKLAGHTTDNVESDIIHLYKLSKHMRSRRFENGALSMNSIRLSFNLDDNGDPVGVWIYEMKESNRLIEEFMLRANMSVAEKISEAYPEQALLRRHIPPIERRMEEFLGLARELGYTLDASTAGTLQASFDAIEAKDIQTVLKILAIKSMQRAKYFCTGSFEPEKYSHYALNVPLYTHFTSPIRRYADVIVHRQLECALQKKAGCGYQKEDVERIALRCNQKKDGAKNAQDQSIQLYLARYLDIMEKKGSIISPAIVLQVTSEGFDVLVPEYGLEKRINVKSLPLEKFKHNPEELCIDMYWKKNSIPCREKPEKPSDDDSETDSKSSIEQIPDTDIVDTRPLDNIPGIPVVKLSQESVMEVAVYSSENLQKVKPFTRLDVLIQAEMNRSPPIINVYPVNPFATYPKTFPKI</sequence>
<feature type="region of interest" description="Disordered" evidence="9">
    <location>
        <begin position="135"/>
        <end position="173"/>
    </location>
</feature>
<dbReference type="Pfam" id="PF00773">
    <property type="entry name" value="RNB"/>
    <property type="match status" value="1"/>
</dbReference>
<dbReference type="InterPro" id="IPR033771">
    <property type="entry name" value="Rrp44_CSD1"/>
</dbReference>
<feature type="region of interest" description="Disordered" evidence="9">
    <location>
        <begin position="18"/>
        <end position="38"/>
    </location>
</feature>
<dbReference type="Gene3D" id="2.40.50.690">
    <property type="match status" value="1"/>
</dbReference>
<evidence type="ECO:0000256" key="8">
    <source>
        <dbReference type="HAMAP-Rule" id="MF_03045"/>
    </source>
</evidence>
<dbReference type="SMART" id="SM00955">
    <property type="entry name" value="RNB"/>
    <property type="match status" value="1"/>
</dbReference>
<feature type="binding site" evidence="8">
    <location>
        <position position="353"/>
    </location>
    <ligand>
        <name>Mg(2+)</name>
        <dbReference type="ChEBI" id="CHEBI:18420"/>
    </ligand>
</feature>
<comment type="cofactor">
    <cofactor evidence="8">
        <name>Mg(2+)</name>
        <dbReference type="ChEBI" id="CHEBI:18420"/>
    </cofactor>
    <cofactor evidence="8">
        <name>Mn(2+)</name>
        <dbReference type="ChEBI" id="CHEBI:29035"/>
    </cofactor>
</comment>
<dbReference type="RefSeq" id="XP_018297613.1">
    <property type="nucleotide sequence ID" value="XM_018443071.1"/>
</dbReference>
<dbReference type="Gene3D" id="2.40.50.140">
    <property type="entry name" value="Nucleic acid-binding proteins"/>
    <property type="match status" value="1"/>
</dbReference>
<dbReference type="GO" id="GO:1990074">
    <property type="term" value="P:polyuridylation-dependent mRNA catabolic process"/>
    <property type="evidence" value="ECO:0007669"/>
    <property type="project" value="UniProtKB-UniRule"/>
</dbReference>
<dbReference type="SUPFAM" id="SSF50249">
    <property type="entry name" value="Nucleic acid-binding proteins"/>
    <property type="match status" value="2"/>
</dbReference>
<evidence type="ECO:0000256" key="5">
    <source>
        <dbReference type="ARBA" id="ARBA00022839"/>
    </source>
</evidence>
<evidence type="ECO:0000313" key="11">
    <source>
        <dbReference type="EMBL" id="OAD79573.1"/>
    </source>
</evidence>
<dbReference type="OrthoDB" id="372421at2759"/>
<dbReference type="InterPro" id="IPR041505">
    <property type="entry name" value="Dis3_CSD2"/>
</dbReference>
<comment type="function">
    <text evidence="8">3'-5'-exoribonuclease that specifically recognizes RNAs polyuridylated at their 3' end and mediates their degradation. Component of an exosome-independent RNA degradation pathway that mediates degradation of cytoplasmic mRNAs that have been deadenylated and subsequently uridylated at their 3'.</text>
</comment>
<dbReference type="PANTHER" id="PTHR23355">
    <property type="entry name" value="RIBONUCLEASE"/>
    <property type="match status" value="1"/>
</dbReference>
<comment type="subcellular location">
    <subcellularLocation>
        <location evidence="8">Cytoplasm</location>
    </subcellularLocation>
    <subcellularLocation>
        <location evidence="8">Cytoplasm</location>
        <location evidence="8">P-body</location>
    </subcellularLocation>
</comment>
<dbReference type="PANTHER" id="PTHR23355:SF9">
    <property type="entry name" value="DIS3-LIKE EXONUCLEASE 2"/>
    <property type="match status" value="1"/>
</dbReference>
<dbReference type="GeneID" id="29003977"/>
<dbReference type="AlphaFoldDB" id="A0A162V2U8"/>
<dbReference type="GO" id="GO:0003723">
    <property type="term" value="F:RNA binding"/>
    <property type="evidence" value="ECO:0007669"/>
    <property type="project" value="UniProtKB-KW"/>
</dbReference>
<dbReference type="STRING" id="763407.A0A162V2U8"/>
<feature type="compositionally biased region" description="Basic and acidic residues" evidence="9">
    <location>
        <begin position="777"/>
        <end position="795"/>
    </location>
</feature>
<feature type="compositionally biased region" description="Basic and acidic residues" evidence="9">
    <location>
        <begin position="135"/>
        <end position="158"/>
    </location>
</feature>
<dbReference type="Gene3D" id="2.40.50.700">
    <property type="match status" value="1"/>
</dbReference>
<organism evidence="11 12">
    <name type="scientific">Phycomyces blakesleeanus (strain ATCC 8743b / DSM 1359 / FGSC 10004 / NBRC 33097 / NRRL 1555)</name>
    <dbReference type="NCBI Taxonomy" id="763407"/>
    <lineage>
        <taxon>Eukaryota</taxon>
        <taxon>Fungi</taxon>
        <taxon>Fungi incertae sedis</taxon>
        <taxon>Mucoromycota</taxon>
        <taxon>Mucoromycotina</taxon>
        <taxon>Mucoromycetes</taxon>
        <taxon>Mucorales</taxon>
        <taxon>Phycomycetaceae</taxon>
        <taxon>Phycomyces</taxon>
    </lineage>
</organism>
<accession>A0A162V2U8</accession>
<evidence type="ECO:0000256" key="2">
    <source>
        <dbReference type="ARBA" id="ARBA00022722"/>
    </source>
</evidence>
<dbReference type="GO" id="GO:0000175">
    <property type="term" value="F:3'-5'-RNA exonuclease activity"/>
    <property type="evidence" value="ECO:0007669"/>
    <property type="project" value="UniProtKB-UniRule"/>
</dbReference>
<dbReference type="VEuPathDB" id="FungiDB:PHYBLDRAFT_75561"/>
<keyword evidence="12" id="KW-1185">Reference proteome</keyword>
<name>A0A162V2U8_PHYB8</name>
<dbReference type="FunCoup" id="A0A162V2U8">
    <property type="interactions" value="502"/>
</dbReference>
<dbReference type="InParanoid" id="A0A162V2U8"/>
<dbReference type="GO" id="GO:0000932">
    <property type="term" value="C:P-body"/>
    <property type="evidence" value="ECO:0007669"/>
    <property type="project" value="UniProtKB-SubCell"/>
</dbReference>
<dbReference type="Pfam" id="PF17849">
    <property type="entry name" value="OB_Dis3"/>
    <property type="match status" value="1"/>
</dbReference>
<protein>
    <recommendedName>
        <fullName evidence="8">DIS3-like exonuclease 2</fullName>
        <ecNumber evidence="8">3.1.13.-</ecNumber>
    </recommendedName>
</protein>
<keyword evidence="5 8" id="KW-0269">Exonuclease</keyword>
<dbReference type="GO" id="GO:0000956">
    <property type="term" value="P:nuclear-transcribed mRNA catabolic process"/>
    <property type="evidence" value="ECO:0007669"/>
    <property type="project" value="UniProtKB-UniRule"/>
</dbReference>
<feature type="site" description="Important for catalytic activity" evidence="8">
    <location>
        <position position="352"/>
    </location>
</feature>
<evidence type="ECO:0000256" key="6">
    <source>
        <dbReference type="ARBA" id="ARBA00022842"/>
    </source>
</evidence>
<feature type="region of interest" description="Disordered" evidence="9">
    <location>
        <begin position="196"/>
        <end position="225"/>
    </location>
</feature>
<keyword evidence="1 8" id="KW-0963">Cytoplasm</keyword>
<evidence type="ECO:0000256" key="7">
    <source>
        <dbReference type="ARBA" id="ARBA00022884"/>
    </source>
</evidence>
<dbReference type="InterPro" id="IPR041093">
    <property type="entry name" value="Dis3l2-like_C"/>
</dbReference>
<evidence type="ECO:0000256" key="4">
    <source>
        <dbReference type="ARBA" id="ARBA00022801"/>
    </source>
</evidence>
<dbReference type="InterPro" id="IPR022966">
    <property type="entry name" value="RNase_II/R_CS"/>
</dbReference>
<dbReference type="InterPro" id="IPR012340">
    <property type="entry name" value="NA-bd_OB-fold"/>
</dbReference>
<dbReference type="Pfam" id="PF17216">
    <property type="entry name" value="Rrp44_CSD1"/>
    <property type="match status" value="1"/>
</dbReference>
<keyword evidence="2 8" id="KW-0540">Nuclease</keyword>
<dbReference type="Proteomes" id="UP000077315">
    <property type="component" value="Unassembled WGS sequence"/>
</dbReference>
<dbReference type="InterPro" id="IPR001900">
    <property type="entry name" value="RNase_II/R"/>
</dbReference>
<keyword evidence="8" id="KW-0464">Manganese</keyword>
<dbReference type="GO" id="GO:0046872">
    <property type="term" value="F:metal ion binding"/>
    <property type="evidence" value="ECO:0007669"/>
    <property type="project" value="UniProtKB-KW"/>
</dbReference>
<feature type="compositionally biased region" description="Basic and acidic residues" evidence="9">
    <location>
        <begin position="199"/>
        <end position="222"/>
    </location>
</feature>
<evidence type="ECO:0000256" key="1">
    <source>
        <dbReference type="ARBA" id="ARBA00022490"/>
    </source>
</evidence>
<feature type="region of interest" description="Disordered" evidence="9">
    <location>
        <begin position="776"/>
        <end position="800"/>
    </location>
</feature>
<dbReference type="PROSITE" id="PS01175">
    <property type="entry name" value="RIBONUCLEASE_II"/>
    <property type="match status" value="1"/>
</dbReference>
<gene>
    <name evidence="11" type="ORF">PHYBLDRAFT_75561</name>
</gene>
<keyword evidence="4 8" id="KW-0378">Hydrolase</keyword>
<dbReference type="InterPro" id="IPR050180">
    <property type="entry name" value="RNR_Ribonuclease"/>
</dbReference>
<evidence type="ECO:0000259" key="10">
    <source>
        <dbReference type="SMART" id="SM00955"/>
    </source>
</evidence>
<comment type="similarity">
    <text evidence="8">Belongs to the RNR ribonuclease family. DIS3L2 subfamily.</text>
</comment>
<keyword evidence="6 8" id="KW-0460">Magnesium</keyword>
<evidence type="ECO:0000256" key="9">
    <source>
        <dbReference type="SAM" id="MobiDB-lite"/>
    </source>
</evidence>
<dbReference type="EC" id="3.1.13.-" evidence="8"/>
<keyword evidence="7 8" id="KW-0694">RNA-binding</keyword>
<dbReference type="HAMAP" id="MF_03045">
    <property type="entry name" value="DIS3L2"/>
    <property type="match status" value="1"/>
</dbReference>
<reference evidence="12" key="1">
    <citation type="submission" date="2015-06" db="EMBL/GenBank/DDBJ databases">
        <title>Expansion of signal transduction pathways in fungi by whole-genome duplication.</title>
        <authorList>
            <consortium name="DOE Joint Genome Institute"/>
            <person name="Corrochano L.M."/>
            <person name="Kuo A."/>
            <person name="Marcet-Houben M."/>
            <person name="Polaino S."/>
            <person name="Salamov A."/>
            <person name="Villalobos J.M."/>
            <person name="Alvarez M.I."/>
            <person name="Avalos J."/>
            <person name="Benito E.P."/>
            <person name="Benoit I."/>
            <person name="Burger G."/>
            <person name="Camino L.P."/>
            <person name="Canovas D."/>
            <person name="Cerda-Olmedo E."/>
            <person name="Cheng J.-F."/>
            <person name="Dominguez A."/>
            <person name="Elias M."/>
            <person name="Eslava A.P."/>
            <person name="Glaser F."/>
            <person name="Grimwood J."/>
            <person name="Gutierrez G."/>
            <person name="Heitman J."/>
            <person name="Henrissat B."/>
            <person name="Iturriaga E.A."/>
            <person name="Lang B.F."/>
            <person name="Lavin J.L."/>
            <person name="Lee S."/>
            <person name="Li W."/>
            <person name="Lindquist E."/>
            <person name="Lopez-Garcia S."/>
            <person name="Luque E.M."/>
            <person name="Marcos A.T."/>
            <person name="Martin J."/>
            <person name="McCluskey K."/>
            <person name="Medina H.R."/>
            <person name="Miralles-Duran A."/>
            <person name="Miyazaki A."/>
            <person name="Munoz-Torres E."/>
            <person name="Oguiza J.A."/>
            <person name="Ohm R."/>
            <person name="Olmedo M."/>
            <person name="Orejas M."/>
            <person name="Ortiz-Castellanos L."/>
            <person name="Pisabarro A.G."/>
            <person name="Rodriguez-Romero J."/>
            <person name="Ruiz-Herrera J."/>
            <person name="Ruiz-Vazquez R."/>
            <person name="Sanz C."/>
            <person name="Schackwitz W."/>
            <person name="Schmutz J."/>
            <person name="Shahriari M."/>
            <person name="Shelest E."/>
            <person name="Silva-Franco F."/>
            <person name="Soanes D."/>
            <person name="Syed K."/>
            <person name="Tagua V.G."/>
            <person name="Talbot N.J."/>
            <person name="Thon M."/>
            <person name="De vries R.P."/>
            <person name="Wiebenga A."/>
            <person name="Yadav J.S."/>
            <person name="Braun E.L."/>
            <person name="Baker S."/>
            <person name="Garre V."/>
            <person name="Horwitz B."/>
            <person name="Torres-Martinez S."/>
            <person name="Idnurm A."/>
            <person name="Herrera-Estrella A."/>
            <person name="Gabaldon T."/>
            <person name="Grigoriev I.V."/>
        </authorList>
    </citation>
    <scope>NUCLEOTIDE SEQUENCE [LARGE SCALE GENOMIC DNA]</scope>
    <source>
        <strain evidence="12">NRRL 1555(-)</strain>
    </source>
</reference>
<evidence type="ECO:0000313" key="12">
    <source>
        <dbReference type="Proteomes" id="UP000077315"/>
    </source>
</evidence>
<dbReference type="Pfam" id="PF17877">
    <property type="entry name" value="Dis3l2_C_term"/>
    <property type="match status" value="1"/>
</dbReference>
<feature type="binding site" evidence="8">
    <location>
        <position position="344"/>
    </location>
    <ligand>
        <name>Mg(2+)</name>
        <dbReference type="ChEBI" id="CHEBI:18420"/>
    </ligand>
</feature>
<evidence type="ECO:0000256" key="3">
    <source>
        <dbReference type="ARBA" id="ARBA00022723"/>
    </source>
</evidence>
<dbReference type="InterPro" id="IPR028591">
    <property type="entry name" value="DIS3L2"/>
</dbReference>